<gene>
    <name evidence="7" type="ORF">NPRO_21620</name>
</gene>
<evidence type="ECO:0000256" key="1">
    <source>
        <dbReference type="ARBA" id="ARBA00010641"/>
    </source>
</evidence>
<dbReference type="Gene3D" id="1.10.10.10">
    <property type="entry name" value="Winged helix-like DNA-binding domain superfamily/Winged helix DNA-binding domain"/>
    <property type="match status" value="1"/>
</dbReference>
<name>A0A809S5Z4_9BACT</name>
<reference evidence="7" key="1">
    <citation type="journal article" name="DNA Res.">
        <title>The physiological potential of anammox bacteria as revealed by their core genome structure.</title>
        <authorList>
            <person name="Okubo T."/>
            <person name="Toyoda A."/>
            <person name="Fukuhara K."/>
            <person name="Uchiyama I."/>
            <person name="Harigaya Y."/>
            <person name="Kuroiwa M."/>
            <person name="Suzuki T."/>
            <person name="Murakami Y."/>
            <person name="Suwa Y."/>
            <person name="Takami H."/>
        </authorList>
    </citation>
    <scope>NUCLEOTIDE SEQUENCE</scope>
    <source>
        <strain evidence="7">317325-2</strain>
    </source>
</reference>
<sequence length="177" mass="19817">MDADLQQALSGNRETMARIVDEHYDSVFRFCARRIGTDGAADAAQETFVTAQQRIRGFRGHSSLRTWLLGIALNHCRNLSRKLGPQMARFQPFEDETGDPSSVDPTQVMIERETLRSAFEKLSEDHKEVVLLHEVEGLTYDEAAHVLGVPAGTVKSRLHHAFQNLRASLCDPQEANS</sequence>
<organism evidence="7 8">
    <name type="scientific">Candidatus Nitrosymbiomonas proteolyticus</name>
    <dbReference type="NCBI Taxonomy" id="2608984"/>
    <lineage>
        <taxon>Bacteria</taxon>
        <taxon>Bacillati</taxon>
        <taxon>Armatimonadota</taxon>
        <taxon>Armatimonadota incertae sedis</taxon>
        <taxon>Candidatus Nitrosymbiomonas</taxon>
    </lineage>
</organism>
<evidence type="ECO:0000313" key="8">
    <source>
        <dbReference type="Proteomes" id="UP000662873"/>
    </source>
</evidence>
<evidence type="ECO:0000256" key="4">
    <source>
        <dbReference type="ARBA" id="ARBA00023163"/>
    </source>
</evidence>
<dbReference type="InterPro" id="IPR013249">
    <property type="entry name" value="RNA_pol_sigma70_r4_t2"/>
</dbReference>
<evidence type="ECO:0000256" key="3">
    <source>
        <dbReference type="ARBA" id="ARBA00023082"/>
    </source>
</evidence>
<dbReference type="PANTHER" id="PTHR43133:SF25">
    <property type="entry name" value="RNA POLYMERASE SIGMA FACTOR RFAY-RELATED"/>
    <property type="match status" value="1"/>
</dbReference>
<dbReference type="Gene3D" id="1.10.1740.10">
    <property type="match status" value="1"/>
</dbReference>
<evidence type="ECO:0000259" key="5">
    <source>
        <dbReference type="Pfam" id="PF04542"/>
    </source>
</evidence>
<dbReference type="CDD" id="cd06171">
    <property type="entry name" value="Sigma70_r4"/>
    <property type="match status" value="1"/>
</dbReference>
<dbReference type="GO" id="GO:0006352">
    <property type="term" value="P:DNA-templated transcription initiation"/>
    <property type="evidence" value="ECO:0007669"/>
    <property type="project" value="InterPro"/>
</dbReference>
<dbReference type="GO" id="GO:0016987">
    <property type="term" value="F:sigma factor activity"/>
    <property type="evidence" value="ECO:0007669"/>
    <property type="project" value="UniProtKB-KW"/>
</dbReference>
<keyword evidence="2" id="KW-0805">Transcription regulation</keyword>
<dbReference type="InterPro" id="IPR039425">
    <property type="entry name" value="RNA_pol_sigma-70-like"/>
</dbReference>
<dbReference type="InterPro" id="IPR014284">
    <property type="entry name" value="RNA_pol_sigma-70_dom"/>
</dbReference>
<dbReference type="SUPFAM" id="SSF88659">
    <property type="entry name" value="Sigma3 and sigma4 domains of RNA polymerase sigma factors"/>
    <property type="match status" value="1"/>
</dbReference>
<dbReference type="AlphaFoldDB" id="A0A809S5Z4"/>
<dbReference type="GO" id="GO:0003677">
    <property type="term" value="F:DNA binding"/>
    <property type="evidence" value="ECO:0007669"/>
    <property type="project" value="InterPro"/>
</dbReference>
<keyword evidence="3" id="KW-0731">Sigma factor</keyword>
<dbReference type="NCBIfam" id="TIGR02937">
    <property type="entry name" value="sigma70-ECF"/>
    <property type="match status" value="1"/>
</dbReference>
<dbReference type="SUPFAM" id="SSF88946">
    <property type="entry name" value="Sigma2 domain of RNA polymerase sigma factors"/>
    <property type="match status" value="1"/>
</dbReference>
<keyword evidence="4" id="KW-0804">Transcription</keyword>
<accession>A0A809S5Z4</accession>
<dbReference type="InterPro" id="IPR036388">
    <property type="entry name" value="WH-like_DNA-bd_sf"/>
</dbReference>
<dbReference type="InterPro" id="IPR013325">
    <property type="entry name" value="RNA_pol_sigma_r2"/>
</dbReference>
<dbReference type="InterPro" id="IPR007627">
    <property type="entry name" value="RNA_pol_sigma70_r2"/>
</dbReference>
<evidence type="ECO:0000259" key="6">
    <source>
        <dbReference type="Pfam" id="PF08281"/>
    </source>
</evidence>
<protein>
    <submittedName>
        <fullName evidence="7">RNA polymerase sigma factor, sigma-70 family</fullName>
    </submittedName>
</protein>
<evidence type="ECO:0000256" key="2">
    <source>
        <dbReference type="ARBA" id="ARBA00023015"/>
    </source>
</evidence>
<dbReference type="EMBL" id="AP021858">
    <property type="protein sequence ID" value="BBO24567.1"/>
    <property type="molecule type" value="Genomic_DNA"/>
</dbReference>
<dbReference type="PANTHER" id="PTHR43133">
    <property type="entry name" value="RNA POLYMERASE ECF-TYPE SIGMA FACTO"/>
    <property type="match status" value="1"/>
</dbReference>
<comment type="similarity">
    <text evidence="1">Belongs to the sigma-70 factor family. ECF subfamily.</text>
</comment>
<dbReference type="Pfam" id="PF08281">
    <property type="entry name" value="Sigma70_r4_2"/>
    <property type="match status" value="1"/>
</dbReference>
<dbReference type="InterPro" id="IPR013324">
    <property type="entry name" value="RNA_pol_sigma_r3/r4-like"/>
</dbReference>
<evidence type="ECO:0000313" key="7">
    <source>
        <dbReference type="EMBL" id="BBO24567.1"/>
    </source>
</evidence>
<feature type="domain" description="RNA polymerase sigma-70 region 2" evidence="5">
    <location>
        <begin position="20"/>
        <end position="82"/>
    </location>
</feature>
<proteinExistence type="inferred from homology"/>
<dbReference type="Proteomes" id="UP000662873">
    <property type="component" value="Chromosome"/>
</dbReference>
<dbReference type="Pfam" id="PF04542">
    <property type="entry name" value="Sigma70_r2"/>
    <property type="match status" value="1"/>
</dbReference>
<feature type="domain" description="RNA polymerase sigma factor 70 region 4 type 2" evidence="6">
    <location>
        <begin position="113"/>
        <end position="164"/>
    </location>
</feature>
<dbReference type="KEGG" id="npy:NPRO_21620"/>